<protein>
    <recommendedName>
        <fullName evidence="5">Succinate dehydrogenase cytochrome b556 subunit</fullName>
    </recommendedName>
</protein>
<dbReference type="Pfam" id="PF01127">
    <property type="entry name" value="Sdh_cyt"/>
    <property type="match status" value="1"/>
</dbReference>
<evidence type="ECO:0000256" key="10">
    <source>
        <dbReference type="ARBA" id="ARBA00023004"/>
    </source>
</evidence>
<dbReference type="NCBIfam" id="TIGR02970">
    <property type="entry name" value="succ_dehyd_cytB"/>
    <property type="match status" value="1"/>
</dbReference>
<keyword evidence="9 13" id="KW-1133">Transmembrane helix</keyword>
<dbReference type="SUPFAM" id="SSF81343">
    <property type="entry name" value="Fumarate reductase respiratory complex transmembrane subunits"/>
    <property type="match status" value="1"/>
</dbReference>
<comment type="cofactor">
    <cofactor evidence="1">
        <name>heme</name>
        <dbReference type="ChEBI" id="CHEBI:30413"/>
    </cofactor>
</comment>
<dbReference type="RefSeq" id="WP_377833148.1">
    <property type="nucleotide sequence ID" value="NZ_JBHRSK010000006.1"/>
</dbReference>
<dbReference type="InterPro" id="IPR000701">
    <property type="entry name" value="SuccDH_FuR_B_TM-su"/>
</dbReference>
<gene>
    <name evidence="14" type="primary">sdhC</name>
    <name evidence="14" type="ORF">ACFOES_10110</name>
</gene>
<evidence type="ECO:0000256" key="13">
    <source>
        <dbReference type="SAM" id="Phobius"/>
    </source>
</evidence>
<name>A0ABV7AHJ5_9RHOB</name>
<evidence type="ECO:0000256" key="11">
    <source>
        <dbReference type="ARBA" id="ARBA00023136"/>
    </source>
</evidence>
<dbReference type="Proteomes" id="UP001595443">
    <property type="component" value="Unassembled WGS sequence"/>
</dbReference>
<evidence type="ECO:0000256" key="5">
    <source>
        <dbReference type="ARBA" id="ARBA00020076"/>
    </source>
</evidence>
<comment type="caution">
    <text evidence="14">The sequence shown here is derived from an EMBL/GenBank/DDBJ whole genome shotgun (WGS) entry which is preliminary data.</text>
</comment>
<keyword evidence="11 13" id="KW-0472">Membrane</keyword>
<reference evidence="15" key="1">
    <citation type="journal article" date="2019" name="Int. J. Syst. Evol. Microbiol.">
        <title>The Global Catalogue of Microorganisms (GCM) 10K type strain sequencing project: providing services to taxonomists for standard genome sequencing and annotation.</title>
        <authorList>
            <consortium name="The Broad Institute Genomics Platform"/>
            <consortium name="The Broad Institute Genome Sequencing Center for Infectious Disease"/>
            <person name="Wu L."/>
            <person name="Ma J."/>
        </authorList>
    </citation>
    <scope>NUCLEOTIDE SEQUENCE [LARGE SCALE GENOMIC DNA]</scope>
    <source>
        <strain evidence="15">KCTC 62192</strain>
    </source>
</reference>
<keyword evidence="6" id="KW-0349">Heme</keyword>
<evidence type="ECO:0000256" key="1">
    <source>
        <dbReference type="ARBA" id="ARBA00001971"/>
    </source>
</evidence>
<comment type="subunit">
    <text evidence="12">Part of an enzyme complex containing four subunits: a flavoprotein, an iron-sulfur protein, plus two membrane-anchoring proteins, SdhC and SdhD. The complex can form homotrimers.</text>
</comment>
<dbReference type="InterPro" id="IPR018495">
    <property type="entry name" value="Succ_DH_cyt_bsu_CS"/>
</dbReference>
<keyword evidence="7 13" id="KW-0812">Transmembrane</keyword>
<keyword evidence="15" id="KW-1185">Reference proteome</keyword>
<proteinExistence type="inferred from homology"/>
<comment type="similarity">
    <text evidence="4">Belongs to the cytochrome b560 family.</text>
</comment>
<evidence type="ECO:0000256" key="3">
    <source>
        <dbReference type="ARBA" id="ARBA00004141"/>
    </source>
</evidence>
<dbReference type="CDD" id="cd03499">
    <property type="entry name" value="SQR_TypeC_SdhC"/>
    <property type="match status" value="1"/>
</dbReference>
<feature type="transmembrane region" description="Helical" evidence="13">
    <location>
        <begin position="108"/>
        <end position="127"/>
    </location>
</feature>
<organism evidence="14 15">
    <name type="scientific">Acidimangrovimonas pyrenivorans</name>
    <dbReference type="NCBI Taxonomy" id="2030798"/>
    <lineage>
        <taxon>Bacteria</taxon>
        <taxon>Pseudomonadati</taxon>
        <taxon>Pseudomonadota</taxon>
        <taxon>Alphaproteobacteria</taxon>
        <taxon>Rhodobacterales</taxon>
        <taxon>Paracoccaceae</taxon>
        <taxon>Acidimangrovimonas</taxon>
    </lineage>
</organism>
<keyword evidence="8" id="KW-0479">Metal-binding</keyword>
<dbReference type="EMBL" id="JBHRSK010000006">
    <property type="protein sequence ID" value="MFC2968448.1"/>
    <property type="molecule type" value="Genomic_DNA"/>
</dbReference>
<dbReference type="InterPro" id="IPR014314">
    <property type="entry name" value="Succ_DH_cytb556"/>
</dbReference>
<evidence type="ECO:0000256" key="4">
    <source>
        <dbReference type="ARBA" id="ARBA00007244"/>
    </source>
</evidence>
<dbReference type="PROSITE" id="PS01000">
    <property type="entry name" value="SDH_CYT_1"/>
    <property type="match status" value="1"/>
</dbReference>
<evidence type="ECO:0000256" key="12">
    <source>
        <dbReference type="ARBA" id="ARBA00025912"/>
    </source>
</evidence>
<dbReference type="PIRSF" id="PIRSF000178">
    <property type="entry name" value="SDH_cyt_b560"/>
    <property type="match status" value="1"/>
</dbReference>
<evidence type="ECO:0000256" key="9">
    <source>
        <dbReference type="ARBA" id="ARBA00022989"/>
    </source>
</evidence>
<accession>A0ABV7AHJ5</accession>
<evidence type="ECO:0000313" key="15">
    <source>
        <dbReference type="Proteomes" id="UP001595443"/>
    </source>
</evidence>
<dbReference type="PANTHER" id="PTHR10978:SF5">
    <property type="entry name" value="SUCCINATE DEHYDROGENASE CYTOCHROME B560 SUBUNIT, MITOCHONDRIAL"/>
    <property type="match status" value="1"/>
</dbReference>
<dbReference type="PROSITE" id="PS01001">
    <property type="entry name" value="SDH_CYT_2"/>
    <property type="match status" value="1"/>
</dbReference>
<feature type="transmembrane region" description="Helical" evidence="13">
    <location>
        <begin position="28"/>
        <end position="49"/>
    </location>
</feature>
<evidence type="ECO:0000256" key="6">
    <source>
        <dbReference type="ARBA" id="ARBA00022617"/>
    </source>
</evidence>
<comment type="function">
    <text evidence="2">Membrane-anchoring subunit of succinate dehydrogenase (SDH).</text>
</comment>
<keyword evidence="10" id="KW-0408">Iron</keyword>
<dbReference type="Gene3D" id="1.20.1300.10">
    <property type="entry name" value="Fumarate reductase/succinate dehydrogenase, transmembrane subunit"/>
    <property type="match status" value="1"/>
</dbReference>
<feature type="transmembrane region" description="Helical" evidence="13">
    <location>
        <begin position="69"/>
        <end position="87"/>
    </location>
</feature>
<evidence type="ECO:0000256" key="7">
    <source>
        <dbReference type="ARBA" id="ARBA00022692"/>
    </source>
</evidence>
<evidence type="ECO:0000256" key="8">
    <source>
        <dbReference type="ARBA" id="ARBA00022723"/>
    </source>
</evidence>
<evidence type="ECO:0000256" key="2">
    <source>
        <dbReference type="ARBA" id="ARBA00004050"/>
    </source>
</evidence>
<comment type="subcellular location">
    <subcellularLocation>
        <location evidence="3">Membrane</location>
        <topology evidence="3">Multi-pass membrane protein</topology>
    </subcellularLocation>
</comment>
<dbReference type="PANTHER" id="PTHR10978">
    <property type="entry name" value="SUCCINATE DEHYDROGENASE CYTOCHROME B560 SUBUNIT"/>
    <property type="match status" value="1"/>
</dbReference>
<dbReference type="InterPro" id="IPR034804">
    <property type="entry name" value="SQR/QFR_C/D"/>
</dbReference>
<sequence length="128" mass="14179">MADVNRGDRPLSPHLQIYRPQITSSLSILHRITGVGMALAALLIVWWFIAAATGPGYFAFVDGLLTSWLGILILVCSLWAFWFHFFNGIRHLRWDAGVGLSLQQSARTGWTAVILSLVLTVISLIIAF</sequence>
<evidence type="ECO:0000313" key="14">
    <source>
        <dbReference type="EMBL" id="MFC2968448.1"/>
    </source>
</evidence>